<keyword evidence="2" id="KW-1185">Reference proteome</keyword>
<name>A0A026WUE1_OOCBI</name>
<evidence type="ECO:0000313" key="1">
    <source>
        <dbReference type="EMBL" id="EZA59655.1"/>
    </source>
</evidence>
<gene>
    <name evidence="1" type="ORF">X777_16726</name>
</gene>
<dbReference type="PANTHER" id="PTHR45823">
    <property type="entry name" value="T-SNARE COILED-COIL HOMOLOGY DOMAIN-CONTAINING PROTEIN"/>
    <property type="match status" value="1"/>
</dbReference>
<protein>
    <submittedName>
        <fullName evidence="1">Uncharacterized protein</fullName>
    </submittedName>
</protein>
<organism evidence="1 2">
    <name type="scientific">Ooceraea biroi</name>
    <name type="common">Clonal raider ant</name>
    <name type="synonym">Cerapachys biroi</name>
    <dbReference type="NCBI Taxonomy" id="2015173"/>
    <lineage>
        <taxon>Eukaryota</taxon>
        <taxon>Metazoa</taxon>
        <taxon>Ecdysozoa</taxon>
        <taxon>Arthropoda</taxon>
        <taxon>Hexapoda</taxon>
        <taxon>Insecta</taxon>
        <taxon>Pterygota</taxon>
        <taxon>Neoptera</taxon>
        <taxon>Endopterygota</taxon>
        <taxon>Hymenoptera</taxon>
        <taxon>Apocrita</taxon>
        <taxon>Aculeata</taxon>
        <taxon>Formicoidea</taxon>
        <taxon>Formicidae</taxon>
        <taxon>Dorylinae</taxon>
        <taxon>Ooceraea</taxon>
    </lineage>
</organism>
<dbReference type="PANTHER" id="PTHR45823:SF1">
    <property type="entry name" value="T-SNARE COILED-COIL HOMOLOGY DOMAIN-CONTAINING PROTEIN"/>
    <property type="match status" value="1"/>
</dbReference>
<dbReference type="AlphaFoldDB" id="A0A026WUE1"/>
<reference evidence="1 2" key="1">
    <citation type="journal article" date="2014" name="Curr. Biol.">
        <title>The genome of the clonal raider ant Cerapachys biroi.</title>
        <authorList>
            <person name="Oxley P.R."/>
            <person name="Ji L."/>
            <person name="Fetter-Pruneda I."/>
            <person name="McKenzie S.K."/>
            <person name="Li C."/>
            <person name="Hu H."/>
            <person name="Zhang G."/>
            <person name="Kronauer D.J."/>
        </authorList>
    </citation>
    <scope>NUCLEOTIDE SEQUENCE [LARGE SCALE GENOMIC DNA]</scope>
</reference>
<accession>A0A026WUE1</accession>
<feature type="non-terminal residue" evidence="1">
    <location>
        <position position="1"/>
    </location>
</feature>
<dbReference type="Proteomes" id="UP000053097">
    <property type="component" value="Unassembled WGS sequence"/>
</dbReference>
<proteinExistence type="predicted"/>
<sequence>WNKPAKAVALASSLRGKTQAVLYSVADAESLEFAELKSKLKLQFGESEFAQDYYHQFINRKQRFGEDFSTLGADLERLSRLAYPECSHEVRDKIACSQYVATLSEGFIKRTIQLKGIILLKAAIERAKTIKTINGNSFKQGDNNRSDNLAEKGTGEIEC</sequence>
<dbReference type="OMA" id="YPECSHE"/>
<evidence type="ECO:0000313" key="2">
    <source>
        <dbReference type="Proteomes" id="UP000053097"/>
    </source>
</evidence>
<dbReference type="EMBL" id="KK107100">
    <property type="protein sequence ID" value="EZA59655.1"/>
    <property type="molecule type" value="Genomic_DNA"/>
</dbReference>